<evidence type="ECO:0000313" key="2">
    <source>
        <dbReference type="Proteomes" id="UP000293296"/>
    </source>
</evidence>
<keyword evidence="2" id="KW-1185">Reference proteome</keyword>
<evidence type="ECO:0000313" key="1">
    <source>
        <dbReference type="EMBL" id="QAZ68617.1"/>
    </source>
</evidence>
<dbReference type="AlphaFoldDB" id="A0A4P6HN01"/>
<dbReference type="SUPFAM" id="SSF51713">
    <property type="entry name" value="tRNA-guanine transglycosylase"/>
    <property type="match status" value="1"/>
</dbReference>
<dbReference type="GO" id="GO:0006400">
    <property type="term" value="P:tRNA modification"/>
    <property type="evidence" value="ECO:0007669"/>
    <property type="project" value="InterPro"/>
</dbReference>
<sequence length="303" mass="35539">MLLHISSPTIEQVLAFHALHPKKPLNVLLSFASPKIEFEEFQKLHRKKVCSLILDSGAYTLNKSAWAKRPKNILQAYANFCKRSAKYYDFSFNLDEDFSIHGFDANMYNQLDLEENELNPVPVVHSLDTAEDSEIARLSKMDYDLIAIGQCQGGRPFSKLRPAVHKICDGGKRNVHLFGVTELNILQELPIWSCDSSSWAQYVKFGQVMWWNDANADWNPWEVIYFPKKQVEHDPSKGRNYWDYRFKDQFDQYIKTNLNITIDHLLGGKKELYRGLVNIFFFKEMERRVTEYHRDVKKFIFPE</sequence>
<accession>A0A4P6HN01</accession>
<dbReference type="Gene3D" id="3.20.20.105">
    <property type="entry name" value="Queuine tRNA-ribosyltransferase-like"/>
    <property type="match status" value="1"/>
</dbReference>
<dbReference type="EMBL" id="CP026538">
    <property type="protein sequence ID" value="QAZ68617.1"/>
    <property type="molecule type" value="Genomic_DNA"/>
</dbReference>
<dbReference type="OrthoDB" id="5444275at2"/>
<gene>
    <name evidence="1" type="ORF">C3Y92_15815</name>
</gene>
<dbReference type="RefSeq" id="WP_129354221.1">
    <property type="nucleotide sequence ID" value="NZ_CP026538.1"/>
</dbReference>
<reference evidence="1 2" key="1">
    <citation type="submission" date="2018-02" db="EMBL/GenBank/DDBJ databases">
        <title>Genome sequence of Desulfovibrio carbinolicus DSM 3852.</title>
        <authorList>
            <person name="Wilbanks E."/>
            <person name="Skennerton C.T."/>
            <person name="Orphan V.J."/>
        </authorList>
    </citation>
    <scope>NUCLEOTIDE SEQUENCE [LARGE SCALE GENOMIC DNA]</scope>
    <source>
        <strain evidence="1 2">DSM 3852</strain>
    </source>
</reference>
<dbReference type="KEGG" id="dcb:C3Y92_15815"/>
<name>A0A4P6HN01_9BACT</name>
<dbReference type="InterPro" id="IPR036511">
    <property type="entry name" value="TGT-like_sf"/>
</dbReference>
<protein>
    <submittedName>
        <fullName evidence="1">Uncharacterized protein</fullName>
    </submittedName>
</protein>
<proteinExistence type="predicted"/>
<organism evidence="1 2">
    <name type="scientific">Solidesulfovibrio carbinolicus</name>
    <dbReference type="NCBI Taxonomy" id="296842"/>
    <lineage>
        <taxon>Bacteria</taxon>
        <taxon>Pseudomonadati</taxon>
        <taxon>Thermodesulfobacteriota</taxon>
        <taxon>Desulfovibrionia</taxon>
        <taxon>Desulfovibrionales</taxon>
        <taxon>Desulfovibrionaceae</taxon>
        <taxon>Solidesulfovibrio</taxon>
    </lineage>
</organism>
<dbReference type="Proteomes" id="UP000293296">
    <property type="component" value="Chromosome"/>
</dbReference>